<evidence type="ECO:0008006" key="3">
    <source>
        <dbReference type="Google" id="ProtNLM"/>
    </source>
</evidence>
<evidence type="ECO:0000313" key="2">
    <source>
        <dbReference type="Proteomes" id="UP000001635"/>
    </source>
</evidence>
<gene>
    <name evidence="1" type="ordered locus">Cycma_2934</name>
</gene>
<keyword evidence="2" id="KW-1185">Reference proteome</keyword>
<reference evidence="2" key="1">
    <citation type="submission" date="2011-07" db="EMBL/GenBank/DDBJ databases">
        <title>The complete genome of Cyclobacterium marinum DSM 745.</title>
        <authorList>
            <person name="Lucas S."/>
            <person name="Han J."/>
            <person name="Lapidus A."/>
            <person name="Bruce D."/>
            <person name="Goodwin L."/>
            <person name="Pitluck S."/>
            <person name="Peters L."/>
            <person name="Kyrpides N."/>
            <person name="Mavromatis K."/>
            <person name="Ivanova N."/>
            <person name="Ovchinnikova G."/>
            <person name="Chertkov O."/>
            <person name="Detter J.C."/>
            <person name="Tapia R."/>
            <person name="Han C."/>
            <person name="Land M."/>
            <person name="Hauser L."/>
            <person name="Markowitz V."/>
            <person name="Cheng J.-F."/>
            <person name="Hugenholtz P."/>
            <person name="Woyke T."/>
            <person name="Wu D."/>
            <person name="Tindall B."/>
            <person name="Schuetze A."/>
            <person name="Brambilla E."/>
            <person name="Klenk H.-P."/>
            <person name="Eisen J.A."/>
        </authorList>
    </citation>
    <scope>NUCLEOTIDE SEQUENCE [LARGE SCALE GENOMIC DNA]</scope>
    <source>
        <strain evidence="2">ATCC 25205 / DSM 745 / LMG 13164 / NCIMB 1802</strain>
    </source>
</reference>
<protein>
    <recommendedName>
        <fullName evidence="3">Outer membrane protein beta-barrel domain-containing protein</fullName>
    </recommendedName>
</protein>
<sequence length="231" mass="26347">MAPNFVRSLFLLFFIPFSGMSQDIIFGIETKYSFPINDFKEKLQANSFPEIAGSVYYEFPRFPVAAGLSVGYGLYGSLLEKRDYLYDGDPEVLRLRRNSNVLHIKAHYKHYLPWVKMDRLFIDAQIGASNLYTRYMIRETILSETLEEGFDHSAFTMAYGLALGYKLPIEFKGSDTQLELKVSYNNSAPFRFLPKGGVETTKNPGENAVFHYNTQRSNIEMVQIAIAVVGI</sequence>
<organism evidence="1 2">
    <name type="scientific">Cyclobacterium marinum (strain ATCC 25205 / DSM 745 / LMG 13164 / NCIMB 1802)</name>
    <name type="common">Flectobacillus marinus</name>
    <dbReference type="NCBI Taxonomy" id="880070"/>
    <lineage>
        <taxon>Bacteria</taxon>
        <taxon>Pseudomonadati</taxon>
        <taxon>Bacteroidota</taxon>
        <taxon>Cytophagia</taxon>
        <taxon>Cytophagales</taxon>
        <taxon>Cyclobacteriaceae</taxon>
        <taxon>Cyclobacterium</taxon>
    </lineage>
</organism>
<dbReference type="Proteomes" id="UP000001635">
    <property type="component" value="Chromosome"/>
</dbReference>
<name>G0J403_CYCMS</name>
<dbReference type="AlphaFoldDB" id="G0J403"/>
<dbReference type="KEGG" id="cmr:Cycma_2934"/>
<evidence type="ECO:0000313" key="1">
    <source>
        <dbReference type="EMBL" id="AEL26669.1"/>
    </source>
</evidence>
<proteinExistence type="predicted"/>
<accession>G0J403</accession>
<dbReference type="HOGENOM" id="CLU_085367_0_0_10"/>
<dbReference type="EMBL" id="CP002955">
    <property type="protein sequence ID" value="AEL26669.1"/>
    <property type="molecule type" value="Genomic_DNA"/>
</dbReference>